<evidence type="ECO:0000256" key="5">
    <source>
        <dbReference type="PROSITE-ProRule" id="PRU01240"/>
    </source>
</evidence>
<dbReference type="PANTHER" id="PTHR43806">
    <property type="entry name" value="PEPTIDASE S8"/>
    <property type="match status" value="1"/>
</dbReference>
<feature type="domain" description="Peptidase S8/S53" evidence="7">
    <location>
        <begin position="233"/>
        <end position="468"/>
    </location>
</feature>
<evidence type="ECO:0000256" key="2">
    <source>
        <dbReference type="ARBA" id="ARBA00022670"/>
    </source>
</evidence>
<dbReference type="InterPro" id="IPR050131">
    <property type="entry name" value="Peptidase_S8_subtilisin-like"/>
</dbReference>
<keyword evidence="4" id="KW-0720">Serine protease</keyword>
<keyword evidence="3" id="KW-0378">Hydrolase</keyword>
<dbReference type="Proteomes" id="UP000249577">
    <property type="component" value="Unassembled WGS sequence"/>
</dbReference>
<evidence type="ECO:0000256" key="3">
    <source>
        <dbReference type="ARBA" id="ARBA00022801"/>
    </source>
</evidence>
<evidence type="ECO:0000256" key="6">
    <source>
        <dbReference type="SAM" id="SignalP"/>
    </source>
</evidence>
<dbReference type="InterPro" id="IPR036852">
    <property type="entry name" value="Peptidase_S8/S53_dom_sf"/>
</dbReference>
<organism evidence="8 9">
    <name type="scientific">Ancylobacter novellus</name>
    <name type="common">Thiobacillus novellus</name>
    <dbReference type="NCBI Taxonomy" id="921"/>
    <lineage>
        <taxon>Bacteria</taxon>
        <taxon>Pseudomonadati</taxon>
        <taxon>Pseudomonadota</taxon>
        <taxon>Alphaproteobacteria</taxon>
        <taxon>Hyphomicrobiales</taxon>
        <taxon>Xanthobacteraceae</taxon>
        <taxon>Ancylobacter</taxon>
    </lineage>
</organism>
<sequence length="512" mass="52748">MKTIAALAVLASAAFAFASVVPIASAAELAPRAPGAKASYQAMVAQGAADRVTVKFREGRKVRLKGAALDGLSGAESKAFRTALEAAGAGGGALSKLHSVPEETLDAQRAEAQAEAGEEIADLNLYYVLQLPAGANAAAVADRLNGLPFVEYAAPAPRPAPPPVDIAPTTPKFVSQQGYLKGRNVGVGALSPDVYPGGNGKGIRVVDVEYSWRLDHEDLEIPADRVLTGGQTASDPFSNDHHGTAVLGEIVGKKNAYGVTGIAPGATAYVAPAMTTPAGYTPARAIITAGQQLRRGDVLIIEQQYWVCGYPTSQNRYGPLETLQDVFDAVSTLTGRGVIVVAAAGNGAVNLDAPECAGQFDRKVRNSRALIVGASSSTDHSRLSFSSYGSRVDVQGWGENVVTTGYGDLFFPADIRQAYTSGFNGTSSATPIVTGAVAAIQGVRKACGLGPLSPKNMRKALVSTGTPQGGDASTAIGPLPRILPALKSTDARPCVRALERAAAPADRTASLD</sequence>
<dbReference type="PANTHER" id="PTHR43806:SF11">
    <property type="entry name" value="CEREVISIN-RELATED"/>
    <property type="match status" value="1"/>
</dbReference>
<dbReference type="PROSITE" id="PS00138">
    <property type="entry name" value="SUBTILASE_SER"/>
    <property type="match status" value="1"/>
</dbReference>
<dbReference type="InterPro" id="IPR000209">
    <property type="entry name" value="Peptidase_S8/S53_dom"/>
</dbReference>
<dbReference type="GO" id="GO:0004252">
    <property type="term" value="F:serine-type endopeptidase activity"/>
    <property type="evidence" value="ECO:0007669"/>
    <property type="project" value="InterPro"/>
</dbReference>
<dbReference type="Gene3D" id="3.40.50.200">
    <property type="entry name" value="Peptidase S8/S53 domain"/>
    <property type="match status" value="1"/>
</dbReference>
<dbReference type="GO" id="GO:0006508">
    <property type="term" value="P:proteolysis"/>
    <property type="evidence" value="ECO:0007669"/>
    <property type="project" value="UniProtKB-KW"/>
</dbReference>
<comment type="caution">
    <text evidence="8">The sequence shown here is derived from an EMBL/GenBank/DDBJ whole genome shotgun (WGS) entry which is preliminary data.</text>
</comment>
<feature type="signal peptide" evidence="6">
    <location>
        <begin position="1"/>
        <end position="18"/>
    </location>
</feature>
<keyword evidence="2" id="KW-0645">Protease</keyword>
<feature type="chain" id="PRO_5016116020" description="Peptidase S8/S53 domain-containing protein" evidence="6">
    <location>
        <begin position="19"/>
        <end position="512"/>
    </location>
</feature>
<keyword evidence="6" id="KW-0732">Signal</keyword>
<dbReference type="SUPFAM" id="SSF52743">
    <property type="entry name" value="Subtilisin-like"/>
    <property type="match status" value="1"/>
</dbReference>
<evidence type="ECO:0000256" key="4">
    <source>
        <dbReference type="ARBA" id="ARBA00022825"/>
    </source>
</evidence>
<evidence type="ECO:0000259" key="7">
    <source>
        <dbReference type="Pfam" id="PF00082"/>
    </source>
</evidence>
<dbReference type="InterPro" id="IPR023828">
    <property type="entry name" value="Peptidase_S8_Ser-AS"/>
</dbReference>
<evidence type="ECO:0000256" key="1">
    <source>
        <dbReference type="ARBA" id="ARBA00011073"/>
    </source>
</evidence>
<gene>
    <name evidence="8" type="ORF">DI565_00290</name>
</gene>
<evidence type="ECO:0000313" key="8">
    <source>
        <dbReference type="EMBL" id="PZQ18886.1"/>
    </source>
</evidence>
<dbReference type="Pfam" id="PF00082">
    <property type="entry name" value="Peptidase_S8"/>
    <property type="match status" value="1"/>
</dbReference>
<dbReference type="InterPro" id="IPR015500">
    <property type="entry name" value="Peptidase_S8_subtilisin-rel"/>
</dbReference>
<dbReference type="AlphaFoldDB" id="A0A2W5KP97"/>
<reference evidence="8 9" key="1">
    <citation type="submission" date="2017-08" db="EMBL/GenBank/DDBJ databases">
        <title>Infants hospitalized years apart are colonized by the same room-sourced microbial strains.</title>
        <authorList>
            <person name="Brooks B."/>
            <person name="Olm M.R."/>
            <person name="Firek B.A."/>
            <person name="Baker R."/>
            <person name="Thomas B.C."/>
            <person name="Morowitz M.J."/>
            <person name="Banfield J.F."/>
        </authorList>
    </citation>
    <scope>NUCLEOTIDE SEQUENCE [LARGE SCALE GENOMIC DNA]</scope>
    <source>
        <strain evidence="8">S2_005_003_R2_43</strain>
    </source>
</reference>
<proteinExistence type="inferred from homology"/>
<dbReference type="EMBL" id="QFPN01000001">
    <property type="protein sequence ID" value="PZQ18886.1"/>
    <property type="molecule type" value="Genomic_DNA"/>
</dbReference>
<dbReference type="PRINTS" id="PR00723">
    <property type="entry name" value="SUBTILISIN"/>
</dbReference>
<comment type="similarity">
    <text evidence="1 5">Belongs to the peptidase S8 family.</text>
</comment>
<comment type="caution">
    <text evidence="5">Lacks conserved residue(s) required for the propagation of feature annotation.</text>
</comment>
<dbReference type="PROSITE" id="PS51892">
    <property type="entry name" value="SUBTILASE"/>
    <property type="match status" value="1"/>
</dbReference>
<name>A0A2W5KP97_ANCNO</name>
<protein>
    <recommendedName>
        <fullName evidence="7">Peptidase S8/S53 domain-containing protein</fullName>
    </recommendedName>
</protein>
<evidence type="ECO:0000313" key="9">
    <source>
        <dbReference type="Proteomes" id="UP000249577"/>
    </source>
</evidence>
<accession>A0A2W5KP97</accession>